<sequence>MMHFKTVNYSNMIKSSLLLIIIIFALFLMKSNISAKYTEVIKVIENKTSLQEGVSRLIINSAVPILKISMNNEVDDDLHEGNVQSFLGYFTDVDLKNPQTYLASQIPLLSLSDANVLQGSVGGNLSSIESANEEKISVEITDRNLEPKLLENVKIDSSKPKVIIYHTHTTESYISTPANNYEMMGDHRTTDQNYNVCKVGEEIKKYIESHYGVAVHHDMTLHDYPSYEGSYNRSKPTIENLLKQFPDAQYIIDVHRDAFADSEAARKVMVMDVMGEQASKIMFVVGKSNPHWQENYYSALKLNQKIEELSPGLSKGILVKDRSIYNQDISNKAILIEVGSDSNTLEEALLSAKIFARALGEVLKDNP</sequence>
<dbReference type="Proteomes" id="UP000050326">
    <property type="component" value="Unassembled WGS sequence"/>
</dbReference>
<dbReference type="NCBIfam" id="TIGR02867">
    <property type="entry name" value="spore_II_P"/>
    <property type="match status" value="1"/>
</dbReference>
<dbReference type="Pfam" id="PF07454">
    <property type="entry name" value="SpoIIP"/>
    <property type="match status" value="1"/>
</dbReference>
<dbReference type="OrthoDB" id="1633470at2"/>
<keyword evidence="2" id="KW-1185">Reference proteome</keyword>
<accession>A0A0P8YAT2</accession>
<gene>
    <name evidence="1" type="ORF">OXPF_22970</name>
</gene>
<comment type="caution">
    <text evidence="1">The sequence shown here is derived from an EMBL/GenBank/DDBJ whole genome shotgun (WGS) entry which is preliminary data.</text>
</comment>
<protein>
    <submittedName>
        <fullName evidence="1">Stage II sporulation protein P (SpoIIP)</fullName>
    </submittedName>
</protein>
<name>A0A0P8YAT2_9CLOT</name>
<organism evidence="1 2">
    <name type="scientific">Oxobacter pfennigii</name>
    <dbReference type="NCBI Taxonomy" id="36849"/>
    <lineage>
        <taxon>Bacteria</taxon>
        <taxon>Bacillati</taxon>
        <taxon>Bacillota</taxon>
        <taxon>Clostridia</taxon>
        <taxon>Eubacteriales</taxon>
        <taxon>Clostridiaceae</taxon>
        <taxon>Oxobacter</taxon>
    </lineage>
</organism>
<evidence type="ECO:0000313" key="2">
    <source>
        <dbReference type="Proteomes" id="UP000050326"/>
    </source>
</evidence>
<proteinExistence type="predicted"/>
<dbReference type="STRING" id="36849.OXPF_22970"/>
<dbReference type="AlphaFoldDB" id="A0A0P8YAT2"/>
<evidence type="ECO:0000313" key="1">
    <source>
        <dbReference type="EMBL" id="KPU44130.1"/>
    </source>
</evidence>
<dbReference type="InterPro" id="IPR010897">
    <property type="entry name" value="Spore_II_P"/>
</dbReference>
<dbReference type="RefSeq" id="WP_054875327.1">
    <property type="nucleotide sequence ID" value="NZ_LKET01000032.1"/>
</dbReference>
<reference evidence="1 2" key="1">
    <citation type="submission" date="2015-09" db="EMBL/GenBank/DDBJ databases">
        <title>Genome sequence of Oxobacter pfennigii DSM 3222.</title>
        <authorList>
            <person name="Poehlein A."/>
            <person name="Bengelsdorf F.R."/>
            <person name="Schiel-Bengelsdorf B."/>
            <person name="Duerre P."/>
            <person name="Daniel R."/>
        </authorList>
    </citation>
    <scope>NUCLEOTIDE SEQUENCE [LARGE SCALE GENOMIC DNA]</scope>
    <source>
        <strain evidence="1 2">DSM 3222</strain>
    </source>
</reference>
<dbReference type="EMBL" id="LKET01000032">
    <property type="protein sequence ID" value="KPU44130.1"/>
    <property type="molecule type" value="Genomic_DNA"/>
</dbReference>